<keyword evidence="2" id="KW-1185">Reference proteome</keyword>
<evidence type="ECO:0000313" key="2">
    <source>
        <dbReference type="Proteomes" id="UP001291653"/>
    </source>
</evidence>
<geneLocation type="plasmid" evidence="1 2">
    <name>pYSPA8-1</name>
</geneLocation>
<organism evidence="1 2">
    <name type="scientific">Streptomyces yaizuensis</name>
    <dbReference type="NCBI Taxonomy" id="2989713"/>
    <lineage>
        <taxon>Bacteria</taxon>
        <taxon>Bacillati</taxon>
        <taxon>Actinomycetota</taxon>
        <taxon>Actinomycetes</taxon>
        <taxon>Kitasatosporales</taxon>
        <taxon>Streptomycetaceae</taxon>
        <taxon>Streptomyces</taxon>
    </lineage>
</organism>
<dbReference type="RefSeq" id="WP_323451992.1">
    <property type="nucleotide sequence ID" value="NZ_LC735414.1"/>
</dbReference>
<dbReference type="AlphaFoldDB" id="A0AA86IVD9"/>
<proteinExistence type="predicted"/>
<keyword evidence="1" id="KW-0614">Plasmid</keyword>
<protein>
    <submittedName>
        <fullName evidence="1">Uncharacterized protein</fullName>
    </submittedName>
</protein>
<accession>A0AA86IVD9</accession>
<name>A0AA86IVD9_9ACTN</name>
<evidence type="ECO:0000313" key="1">
    <source>
        <dbReference type="EMBL" id="BDT39509.1"/>
    </source>
</evidence>
<gene>
    <name evidence="1" type="ORF">SYYSPA8_36955</name>
</gene>
<reference evidence="1 2" key="1">
    <citation type="submission" date="2022-10" db="EMBL/GenBank/DDBJ databases">
        <title>Draft genome sequence of Streptomyces sp. YSPA8.</title>
        <authorList>
            <person name="Moriuchi R."/>
            <person name="Dohra H."/>
            <person name="Yamamura H."/>
            <person name="Kodani S."/>
        </authorList>
    </citation>
    <scope>NUCLEOTIDE SEQUENCE [LARGE SCALE GENOMIC DNA]</scope>
    <source>
        <strain evidence="1 2">YSPA8</strain>
        <plasmid evidence="1 2">pYSPA8-1</plasmid>
    </source>
</reference>
<dbReference type="EMBL" id="LC735414">
    <property type="protein sequence ID" value="BDT39509.1"/>
    <property type="molecule type" value="Genomic_DNA"/>
</dbReference>
<dbReference type="Proteomes" id="UP001291653">
    <property type="component" value="Plasmid pYSPA8-1"/>
</dbReference>
<sequence length="188" mass="20995">MTVYFAFVPTGTQGRTPVRMEFAANLEVPQLLLQARARQQASHTYYDGRRPFGEQPEAEFPEADLSAFMVVWRRRASEPVPGAGEQPDEVWSLSALGAVVRERWERFTPEVFRPAPVRQRRRGTVEVAPHWRPRRKPAGTPPAEALMSTVRSVRLDRRGTAVVVQEVPRPACEACGTVPNAEALCGCS</sequence>